<feature type="transmembrane region" description="Helical" evidence="7">
    <location>
        <begin position="434"/>
        <end position="464"/>
    </location>
</feature>
<dbReference type="VEuPathDB" id="FungiDB:HMPREF1544_04657"/>
<name>S2JF85_MUCC1</name>
<sequence length="574" mass="63135">MSLNSSESQPLLRGTASDQDIQQRYDGGSNHVSVKSIDEEYIVDSNNSSTSTVNVHDPDYIVNNRLGNVSLAMIVLCLQFSLCTGSFLAALDTSIIITIFNEIGTEFKSSNLSVWIMTSYMLSTSAIQPLYGKLSDIFGRKSTLVTIVCFFLLGSWLCGIANSMVQMGIARAIAGLGGGGIMTMASVVIHDLLPMRRRGQYQSYVNMAQTIGTTVGAPLGGIINDTVGWRYCFYINIPFCMFLLYVYIYKMENYNLERGAKSTDNFREKFEKIDLVGAGFLLTANISFVTGASLGGNTHDWDDPLIVSLLVSAISFFTLFGVYEYNWAKNPLVSRTLIKNRNTVAVCLNNFFLCNSTMAFTYLTPQFFMGVLGYNASSAGLWVLPRTFMVAVGCWVAGRYLAVKGKYKYFVVTLVAIHVIMSFGMASWNPRSPIWFLLSCMNVEGFIFGSVFVATMVALVADIAHPDTASATSMIFLCRSTGWLSGSTITAAVMQYQFKNNLYKEIKGPEAAEIIEFVRTSITKVRTLAPEVQAVIIASLQKSIHTAFKYGVAASICCFLITLTLRNCKLGGKK</sequence>
<dbReference type="STRING" id="1220926.S2JF85"/>
<dbReference type="GO" id="GO:0015174">
    <property type="term" value="F:basic amino acid transmembrane transporter activity"/>
    <property type="evidence" value="ECO:0007669"/>
    <property type="project" value="TreeGrafter"/>
</dbReference>
<dbReference type="InterPro" id="IPR036259">
    <property type="entry name" value="MFS_trans_sf"/>
</dbReference>
<feature type="transmembrane region" description="Helical" evidence="7">
    <location>
        <begin position="275"/>
        <end position="293"/>
    </location>
</feature>
<gene>
    <name evidence="9" type="ORF">HMPREF1544_04657</name>
</gene>
<comment type="subcellular location">
    <subcellularLocation>
        <location evidence="1">Endomembrane system</location>
        <topology evidence="1">Multi-pass membrane protein</topology>
    </subcellularLocation>
</comment>
<feature type="transmembrane region" description="Helical" evidence="7">
    <location>
        <begin position="169"/>
        <end position="192"/>
    </location>
</feature>
<proteinExistence type="predicted"/>
<evidence type="ECO:0000313" key="10">
    <source>
        <dbReference type="Proteomes" id="UP000014254"/>
    </source>
</evidence>
<dbReference type="eggNOG" id="KOG0254">
    <property type="taxonomic scope" value="Eukaryota"/>
</dbReference>
<feature type="domain" description="Major facilitator superfamily (MFS) profile" evidence="8">
    <location>
        <begin position="78"/>
        <end position="569"/>
    </location>
</feature>
<evidence type="ECO:0000259" key="8">
    <source>
        <dbReference type="PROSITE" id="PS50850"/>
    </source>
</evidence>
<feature type="transmembrane region" description="Helical" evidence="7">
    <location>
        <begin position="305"/>
        <end position="323"/>
    </location>
</feature>
<dbReference type="PANTHER" id="PTHR23501">
    <property type="entry name" value="MAJOR FACILITATOR SUPERFAMILY"/>
    <property type="match status" value="1"/>
</dbReference>
<evidence type="ECO:0000256" key="4">
    <source>
        <dbReference type="ARBA" id="ARBA00022989"/>
    </source>
</evidence>
<feature type="transmembrane region" description="Helical" evidence="7">
    <location>
        <begin position="383"/>
        <end position="402"/>
    </location>
</feature>
<dbReference type="GO" id="GO:0012505">
    <property type="term" value="C:endomembrane system"/>
    <property type="evidence" value="ECO:0007669"/>
    <property type="project" value="UniProtKB-SubCell"/>
</dbReference>
<dbReference type="FunCoup" id="S2JF85">
    <property type="interactions" value="37"/>
</dbReference>
<feature type="transmembrane region" description="Helical" evidence="7">
    <location>
        <begin position="476"/>
        <end position="498"/>
    </location>
</feature>
<dbReference type="InParanoid" id="S2JF85"/>
<feature type="transmembrane region" description="Helical" evidence="7">
    <location>
        <begin position="71"/>
        <end position="100"/>
    </location>
</feature>
<dbReference type="PANTHER" id="PTHR23501:SF191">
    <property type="entry name" value="VACUOLAR BASIC AMINO ACID TRANSPORTER 4"/>
    <property type="match status" value="1"/>
</dbReference>
<evidence type="ECO:0000256" key="7">
    <source>
        <dbReference type="SAM" id="Phobius"/>
    </source>
</evidence>
<organism evidence="9 10">
    <name type="scientific">Mucor circinelloides f. circinelloides (strain 1006PhL)</name>
    <name type="common">Mucormycosis agent</name>
    <name type="synonym">Calyptromyces circinelloides</name>
    <dbReference type="NCBI Taxonomy" id="1220926"/>
    <lineage>
        <taxon>Eukaryota</taxon>
        <taxon>Fungi</taxon>
        <taxon>Fungi incertae sedis</taxon>
        <taxon>Mucoromycota</taxon>
        <taxon>Mucoromycotina</taxon>
        <taxon>Mucoromycetes</taxon>
        <taxon>Mucorales</taxon>
        <taxon>Mucorineae</taxon>
        <taxon>Mucoraceae</taxon>
        <taxon>Mucor</taxon>
    </lineage>
</organism>
<feature type="transmembrane region" description="Helical" evidence="7">
    <location>
        <begin position="228"/>
        <end position="248"/>
    </location>
</feature>
<dbReference type="OMA" id="FYLWRSI"/>
<dbReference type="InterPro" id="IPR020846">
    <property type="entry name" value="MFS_dom"/>
</dbReference>
<dbReference type="SUPFAM" id="SSF103473">
    <property type="entry name" value="MFS general substrate transporter"/>
    <property type="match status" value="1"/>
</dbReference>
<dbReference type="EMBL" id="KE123949">
    <property type="protein sequence ID" value="EPB88544.1"/>
    <property type="molecule type" value="Genomic_DNA"/>
</dbReference>
<feature type="region of interest" description="Disordered" evidence="6">
    <location>
        <begin position="1"/>
        <end position="30"/>
    </location>
</feature>
<keyword evidence="3 7" id="KW-0812">Transmembrane</keyword>
<dbReference type="InterPro" id="IPR011701">
    <property type="entry name" value="MFS"/>
</dbReference>
<dbReference type="GO" id="GO:0005886">
    <property type="term" value="C:plasma membrane"/>
    <property type="evidence" value="ECO:0007669"/>
    <property type="project" value="TreeGrafter"/>
</dbReference>
<keyword evidence="4 7" id="KW-1133">Transmembrane helix</keyword>
<dbReference type="PROSITE" id="PS50850">
    <property type="entry name" value="MFS"/>
    <property type="match status" value="1"/>
</dbReference>
<feature type="transmembrane region" description="Helical" evidence="7">
    <location>
        <begin position="409"/>
        <end position="428"/>
    </location>
</feature>
<feature type="transmembrane region" description="Helical" evidence="7">
    <location>
        <begin position="344"/>
        <end position="363"/>
    </location>
</feature>
<evidence type="ECO:0000256" key="6">
    <source>
        <dbReference type="SAM" id="MobiDB-lite"/>
    </source>
</evidence>
<feature type="transmembrane region" description="Helical" evidence="7">
    <location>
        <begin position="547"/>
        <end position="565"/>
    </location>
</feature>
<dbReference type="GO" id="GO:0000329">
    <property type="term" value="C:fungal-type vacuole membrane"/>
    <property type="evidence" value="ECO:0007669"/>
    <property type="project" value="TreeGrafter"/>
</dbReference>
<feature type="transmembrane region" description="Helical" evidence="7">
    <location>
        <begin position="143"/>
        <end position="163"/>
    </location>
</feature>
<reference evidence="10" key="1">
    <citation type="submission" date="2013-05" db="EMBL/GenBank/DDBJ databases">
        <title>The Genome sequence of Mucor circinelloides f. circinelloides 1006PhL.</title>
        <authorList>
            <consortium name="The Broad Institute Genomics Platform"/>
            <person name="Cuomo C."/>
            <person name="Earl A."/>
            <person name="Findley K."/>
            <person name="Lee S.C."/>
            <person name="Walker B."/>
            <person name="Young S."/>
            <person name="Zeng Q."/>
            <person name="Gargeya S."/>
            <person name="Fitzgerald M."/>
            <person name="Haas B."/>
            <person name="Abouelleil A."/>
            <person name="Allen A.W."/>
            <person name="Alvarado L."/>
            <person name="Arachchi H.M."/>
            <person name="Berlin A.M."/>
            <person name="Chapman S.B."/>
            <person name="Gainer-Dewar J."/>
            <person name="Goldberg J."/>
            <person name="Griggs A."/>
            <person name="Gujja S."/>
            <person name="Hansen M."/>
            <person name="Howarth C."/>
            <person name="Imamovic A."/>
            <person name="Ireland A."/>
            <person name="Larimer J."/>
            <person name="McCowan C."/>
            <person name="Murphy C."/>
            <person name="Pearson M."/>
            <person name="Poon T.W."/>
            <person name="Priest M."/>
            <person name="Roberts A."/>
            <person name="Saif S."/>
            <person name="Shea T."/>
            <person name="Sisk P."/>
            <person name="Sykes S."/>
            <person name="Wortman J."/>
            <person name="Nusbaum C."/>
            <person name="Birren B."/>
        </authorList>
    </citation>
    <scope>NUCLEOTIDE SEQUENCE [LARGE SCALE GENOMIC DNA]</scope>
    <source>
        <strain evidence="10">1006PhL</strain>
    </source>
</reference>
<dbReference type="OrthoDB" id="3437016at2759"/>
<evidence type="ECO:0000313" key="9">
    <source>
        <dbReference type="EMBL" id="EPB88544.1"/>
    </source>
</evidence>
<dbReference type="Gene3D" id="1.20.1250.20">
    <property type="entry name" value="MFS general substrate transporter like domains"/>
    <property type="match status" value="1"/>
</dbReference>
<accession>S2JF85</accession>
<evidence type="ECO:0000256" key="3">
    <source>
        <dbReference type="ARBA" id="ARBA00022692"/>
    </source>
</evidence>
<evidence type="ECO:0000256" key="1">
    <source>
        <dbReference type="ARBA" id="ARBA00004127"/>
    </source>
</evidence>
<evidence type="ECO:0000256" key="2">
    <source>
        <dbReference type="ARBA" id="ARBA00022448"/>
    </source>
</evidence>
<keyword evidence="5 7" id="KW-0472">Membrane</keyword>
<evidence type="ECO:0000256" key="5">
    <source>
        <dbReference type="ARBA" id="ARBA00023136"/>
    </source>
</evidence>
<feature type="transmembrane region" description="Helical" evidence="7">
    <location>
        <begin position="112"/>
        <end position="131"/>
    </location>
</feature>
<dbReference type="AlphaFoldDB" id="S2JF85"/>
<keyword evidence="2" id="KW-0813">Transport</keyword>
<dbReference type="Gene3D" id="1.20.1720.10">
    <property type="entry name" value="Multidrug resistance protein D"/>
    <property type="match status" value="1"/>
</dbReference>
<dbReference type="Proteomes" id="UP000014254">
    <property type="component" value="Unassembled WGS sequence"/>
</dbReference>
<keyword evidence="10" id="KW-1185">Reference proteome</keyword>
<dbReference type="Pfam" id="PF07690">
    <property type="entry name" value="MFS_1"/>
    <property type="match status" value="1"/>
</dbReference>
<protein>
    <recommendedName>
        <fullName evidence="8">Major facilitator superfamily (MFS) profile domain-containing protein</fullName>
    </recommendedName>
</protein>